<feature type="compositionally biased region" description="Polar residues" evidence="5">
    <location>
        <begin position="303"/>
        <end position="315"/>
    </location>
</feature>
<dbReference type="GeneID" id="68356315"/>
<organism evidence="7 8">
    <name type="scientific">Hirsutella rhossiliensis</name>
    <dbReference type="NCBI Taxonomy" id="111463"/>
    <lineage>
        <taxon>Eukaryota</taxon>
        <taxon>Fungi</taxon>
        <taxon>Dikarya</taxon>
        <taxon>Ascomycota</taxon>
        <taxon>Pezizomycotina</taxon>
        <taxon>Sordariomycetes</taxon>
        <taxon>Hypocreomycetidae</taxon>
        <taxon>Hypocreales</taxon>
        <taxon>Ophiocordycipitaceae</taxon>
        <taxon>Hirsutella</taxon>
    </lineage>
</organism>
<dbReference type="OrthoDB" id="4928190at2759"/>
<dbReference type="SUPFAM" id="SSF56399">
    <property type="entry name" value="ADP-ribosylation"/>
    <property type="match status" value="1"/>
</dbReference>
<evidence type="ECO:0000313" key="7">
    <source>
        <dbReference type="EMBL" id="KAH0962106.1"/>
    </source>
</evidence>
<sequence>MKGLWLPTLWALLVLVLGFGQSLPSAEVIHSMGKRGVAVSKPAPDPEQPTTVWRGEKFRTPQEVEAAGGMFSRGLEKQRREWQQLEHAKGNRIANSQYVSTASDPALGLRFGRGGDQNGESNGYLYRIHADTKAIDVDASLGGTALQRPNRACIHRGIPFDQIEGWYELKGIKDTDVLETIKRGESPGRVEFIKSPKFNEEKYRYQKGSGARPQIAGFPETSDAWKEKPWNQYKDQKVLDNLGNFYWNKVCGGTSCNKDFQPLVSQPLPQPDAGKDGSSGPNENGEPLCKRSNGCRNGAEPANKNQEANKNNGEKTTGPPADNKPPANNKPQPQPDINQQGNTGKPGPEPDSEPVKNHKLERQRLRCLLRVEEVDARKQVVARFQPALTLAWELAETDSLLARELAKCREASGPRQAIWERGDDCHGRIASPTPLVSSLSQDGQEYEEWNGFSDAECGDYSDVEPIPNPQIPGTAAPSIEALHAEVNAFAKRTGLALSGEMELGVEPERRDTYWSAIGTVSHARLRGLGFARGGHASPAASGR</sequence>
<reference evidence="7" key="1">
    <citation type="submission" date="2021-09" db="EMBL/GenBank/DDBJ databases">
        <title>A high-quality genome of the endoparasitic fungus Hirsutella rhossiliensis with a comparison of Hirsutella genomes reveals transposable elements contributing to genome size variation.</title>
        <authorList>
            <person name="Lin R."/>
            <person name="Jiao Y."/>
            <person name="Sun X."/>
            <person name="Ling J."/>
            <person name="Xie B."/>
            <person name="Cheng X."/>
        </authorList>
    </citation>
    <scope>NUCLEOTIDE SEQUENCE</scope>
    <source>
        <strain evidence="7">HR02</strain>
    </source>
</reference>
<feature type="signal peptide" evidence="6">
    <location>
        <begin position="1"/>
        <end position="22"/>
    </location>
</feature>
<dbReference type="Pfam" id="PF01375">
    <property type="entry name" value="Enterotoxin_a"/>
    <property type="match status" value="1"/>
</dbReference>
<keyword evidence="8" id="KW-1185">Reference proteome</keyword>
<comment type="caution">
    <text evidence="7">The sequence shown here is derived from an EMBL/GenBank/DDBJ whole genome shotgun (WGS) entry which is preliminary data.</text>
</comment>
<evidence type="ECO:0000256" key="1">
    <source>
        <dbReference type="ARBA" id="ARBA00022656"/>
    </source>
</evidence>
<keyword evidence="2 6" id="KW-0732">Signal</keyword>
<dbReference type="InterPro" id="IPR001144">
    <property type="entry name" value="Enterotoxin_A"/>
</dbReference>
<keyword evidence="3" id="KW-0843">Virulence</keyword>
<feature type="chain" id="PRO_5040234658" evidence="6">
    <location>
        <begin position="23"/>
        <end position="543"/>
    </location>
</feature>
<name>A0A9P8SIK6_9HYPO</name>
<dbReference type="EMBL" id="JAIZPD010000007">
    <property type="protein sequence ID" value="KAH0962106.1"/>
    <property type="molecule type" value="Genomic_DNA"/>
</dbReference>
<evidence type="ECO:0000256" key="6">
    <source>
        <dbReference type="SAM" id="SignalP"/>
    </source>
</evidence>
<evidence type="ECO:0000256" key="4">
    <source>
        <dbReference type="ARBA" id="ARBA00023157"/>
    </source>
</evidence>
<dbReference type="RefSeq" id="XP_044719619.1">
    <property type="nucleotide sequence ID" value="XM_044865657.1"/>
</dbReference>
<feature type="compositionally biased region" description="Low complexity" evidence="5">
    <location>
        <begin position="319"/>
        <end position="331"/>
    </location>
</feature>
<keyword evidence="4" id="KW-1015">Disulfide bond</keyword>
<evidence type="ECO:0000256" key="3">
    <source>
        <dbReference type="ARBA" id="ARBA00023026"/>
    </source>
</evidence>
<dbReference type="Gene3D" id="3.90.210.10">
    <property type="entry name" value="Heat-Labile Enterotoxin, subunit A"/>
    <property type="match status" value="1"/>
</dbReference>
<protein>
    <submittedName>
        <fullName evidence="7">Heat-labile enterotoxin alpha chain domain-containing protein</fullName>
    </submittedName>
</protein>
<evidence type="ECO:0000313" key="8">
    <source>
        <dbReference type="Proteomes" id="UP000824596"/>
    </source>
</evidence>
<evidence type="ECO:0000256" key="2">
    <source>
        <dbReference type="ARBA" id="ARBA00022729"/>
    </source>
</evidence>
<keyword evidence="1" id="KW-0800">Toxin</keyword>
<dbReference type="AlphaFoldDB" id="A0A9P8SIK6"/>
<feature type="region of interest" description="Disordered" evidence="5">
    <location>
        <begin position="262"/>
        <end position="359"/>
    </location>
</feature>
<evidence type="ECO:0000256" key="5">
    <source>
        <dbReference type="SAM" id="MobiDB-lite"/>
    </source>
</evidence>
<dbReference type="Proteomes" id="UP000824596">
    <property type="component" value="Unassembled WGS sequence"/>
</dbReference>
<proteinExistence type="predicted"/>
<dbReference type="GO" id="GO:0090729">
    <property type="term" value="F:toxin activity"/>
    <property type="evidence" value="ECO:0007669"/>
    <property type="project" value="UniProtKB-KW"/>
</dbReference>
<gene>
    <name evidence="7" type="ORF">HRG_07186</name>
</gene>
<accession>A0A9P8SIK6</accession>